<dbReference type="InterPro" id="IPR003337">
    <property type="entry name" value="Trehalose_PPase"/>
</dbReference>
<keyword evidence="1 6" id="KW-0378">Hydrolase</keyword>
<protein>
    <recommendedName>
        <fullName evidence="3">Trehalose-phosphate phosphatase</fullName>
    </recommendedName>
    <alternativeName>
        <fullName evidence="4">Trehalose-6-phosphate phosphatase</fullName>
    </alternativeName>
</protein>
<feature type="region of interest" description="Disordered" evidence="5">
    <location>
        <begin position="124"/>
        <end position="168"/>
    </location>
</feature>
<dbReference type="PANTHER" id="PTHR43768">
    <property type="entry name" value="TREHALOSE 6-PHOSPHATE PHOSPHATASE"/>
    <property type="match status" value="1"/>
</dbReference>
<evidence type="ECO:0000256" key="1">
    <source>
        <dbReference type="ARBA" id="ARBA00022801"/>
    </source>
</evidence>
<dbReference type="InterPro" id="IPR023214">
    <property type="entry name" value="HAD_sf"/>
</dbReference>
<dbReference type="Proteomes" id="UP000576792">
    <property type="component" value="Unassembled WGS sequence"/>
</dbReference>
<feature type="compositionally biased region" description="Polar residues" evidence="5">
    <location>
        <begin position="10"/>
        <end position="31"/>
    </location>
</feature>
<dbReference type="GO" id="GO:0004805">
    <property type="term" value="F:trehalose-phosphatase activity"/>
    <property type="evidence" value="ECO:0007669"/>
    <property type="project" value="InterPro"/>
</dbReference>
<gene>
    <name evidence="6" type="ORF">BKA07_001241</name>
</gene>
<dbReference type="Gene3D" id="3.30.70.1020">
    <property type="entry name" value="Trehalose-6-phosphate phosphatase related protein, domain 2"/>
    <property type="match status" value="1"/>
</dbReference>
<feature type="region of interest" description="Disordered" evidence="5">
    <location>
        <begin position="185"/>
        <end position="208"/>
    </location>
</feature>
<evidence type="ECO:0000256" key="5">
    <source>
        <dbReference type="SAM" id="MobiDB-lite"/>
    </source>
</evidence>
<dbReference type="AlphaFoldDB" id="A0A846RW71"/>
<feature type="region of interest" description="Disordered" evidence="5">
    <location>
        <begin position="1"/>
        <end position="31"/>
    </location>
</feature>
<dbReference type="InterPro" id="IPR044651">
    <property type="entry name" value="OTSB-like"/>
</dbReference>
<sequence length="342" mass="35552">MTSDPAAMPPSQTRPEQTPTPLSAPDFSTPTEVDLRPITGAESVLIALDFDGVLAPLQDDPELSRMLPESARAIRALTTLPGTRVALVSGRDITTLRALADPPESVWLVGSHGAEVNLGTVPTASSSVAPSTTGPSSAAPSTTGPFSTAPSTSAPFSSESSPRRSAEEQRMLEAIDAHIASFEHSLSADPSTGSGTASDGGSGASVRVERKPFSRTVHTRGLDAEFASALHAQVIAVQTEHPGIRVIEGHDITELAVKTATKGDGLRALATADSPAAVLYLGDDVTDEDAFAELEGSRALSGMGIKVGPAPTRAPWRITDPSAVAELLTRLADERRTRQARQ</sequence>
<dbReference type="RefSeq" id="WP_167950112.1">
    <property type="nucleotide sequence ID" value="NZ_BAAAPQ010000026.1"/>
</dbReference>
<reference evidence="6 7" key="1">
    <citation type="submission" date="2020-03" db="EMBL/GenBank/DDBJ databases">
        <title>Sequencing the genomes of 1000 actinobacteria strains.</title>
        <authorList>
            <person name="Klenk H.-P."/>
        </authorList>
    </citation>
    <scope>NUCLEOTIDE SEQUENCE [LARGE SCALE GENOMIC DNA]</scope>
    <source>
        <strain evidence="6 7">DSM 18964</strain>
    </source>
</reference>
<proteinExistence type="predicted"/>
<dbReference type="SUPFAM" id="SSF56784">
    <property type="entry name" value="HAD-like"/>
    <property type="match status" value="1"/>
</dbReference>
<dbReference type="PANTHER" id="PTHR43768:SF3">
    <property type="entry name" value="TREHALOSE 6-PHOSPHATE PHOSPHATASE"/>
    <property type="match status" value="1"/>
</dbReference>
<dbReference type="EMBL" id="JAATJN010000001">
    <property type="protein sequence ID" value="NJC56206.1"/>
    <property type="molecule type" value="Genomic_DNA"/>
</dbReference>
<comment type="function">
    <text evidence="2">Removes the phosphate from trehalose 6-phosphate to produce free trehalose.</text>
</comment>
<organism evidence="6 7">
    <name type="scientific">Brevibacterium marinum</name>
    <dbReference type="NCBI Taxonomy" id="418643"/>
    <lineage>
        <taxon>Bacteria</taxon>
        <taxon>Bacillati</taxon>
        <taxon>Actinomycetota</taxon>
        <taxon>Actinomycetes</taxon>
        <taxon>Micrococcales</taxon>
        <taxon>Brevibacteriaceae</taxon>
        <taxon>Brevibacterium</taxon>
    </lineage>
</organism>
<dbReference type="Gene3D" id="3.40.50.1000">
    <property type="entry name" value="HAD superfamily/HAD-like"/>
    <property type="match status" value="2"/>
</dbReference>
<accession>A0A846RW71</accession>
<evidence type="ECO:0000256" key="3">
    <source>
        <dbReference type="ARBA" id="ARBA00024253"/>
    </source>
</evidence>
<keyword evidence="7" id="KW-1185">Reference proteome</keyword>
<evidence type="ECO:0000256" key="4">
    <source>
        <dbReference type="ARBA" id="ARBA00031957"/>
    </source>
</evidence>
<evidence type="ECO:0000313" key="7">
    <source>
        <dbReference type="Proteomes" id="UP000576792"/>
    </source>
</evidence>
<dbReference type="InterPro" id="IPR036412">
    <property type="entry name" value="HAD-like_sf"/>
</dbReference>
<evidence type="ECO:0000256" key="2">
    <source>
        <dbReference type="ARBA" id="ARBA00024179"/>
    </source>
</evidence>
<comment type="caution">
    <text evidence="6">The sequence shown here is derived from an EMBL/GenBank/DDBJ whole genome shotgun (WGS) entry which is preliminary data.</text>
</comment>
<name>A0A846RW71_9MICO</name>
<evidence type="ECO:0000313" key="6">
    <source>
        <dbReference type="EMBL" id="NJC56206.1"/>
    </source>
</evidence>
<dbReference type="Pfam" id="PF02358">
    <property type="entry name" value="Trehalose_PPase"/>
    <property type="match status" value="2"/>
</dbReference>
<feature type="compositionally biased region" description="Low complexity" evidence="5">
    <location>
        <begin position="124"/>
        <end position="160"/>
    </location>
</feature>
<dbReference type="GO" id="GO:0005992">
    <property type="term" value="P:trehalose biosynthetic process"/>
    <property type="evidence" value="ECO:0007669"/>
    <property type="project" value="InterPro"/>
</dbReference>